<dbReference type="GO" id="GO:0001682">
    <property type="term" value="P:tRNA 5'-leader removal"/>
    <property type="evidence" value="ECO:0007669"/>
    <property type="project" value="TreeGrafter"/>
</dbReference>
<name>A0A9R1U409_9HYME</name>
<keyword evidence="1" id="KW-0819">tRNA processing</keyword>
<dbReference type="Proteomes" id="UP000694866">
    <property type="component" value="Unplaced"/>
</dbReference>
<evidence type="ECO:0000313" key="5">
    <source>
        <dbReference type="RefSeq" id="XP_011306669.1"/>
    </source>
</evidence>
<accession>A0A9R1TC97</accession>
<dbReference type="CTD" id="5740224"/>
<dbReference type="OrthoDB" id="7481291at2759"/>
<reference evidence="4 5" key="1">
    <citation type="submission" date="2025-04" db="UniProtKB">
        <authorList>
            <consortium name="RefSeq"/>
        </authorList>
    </citation>
    <scope>IDENTIFICATION</scope>
    <source>
        <strain evidence="4 5">USDA-PBARC FA_bdor</strain>
        <tissue evidence="4 5">Whole organism</tissue>
    </source>
</reference>
<organism evidence="3 4">
    <name type="scientific">Fopius arisanus</name>
    <dbReference type="NCBI Taxonomy" id="64838"/>
    <lineage>
        <taxon>Eukaryota</taxon>
        <taxon>Metazoa</taxon>
        <taxon>Ecdysozoa</taxon>
        <taxon>Arthropoda</taxon>
        <taxon>Hexapoda</taxon>
        <taxon>Insecta</taxon>
        <taxon>Pterygota</taxon>
        <taxon>Neoptera</taxon>
        <taxon>Endopterygota</taxon>
        <taxon>Hymenoptera</taxon>
        <taxon>Apocrita</taxon>
        <taxon>Ichneumonoidea</taxon>
        <taxon>Braconidae</taxon>
        <taxon>Opiinae</taxon>
        <taxon>Fopius</taxon>
    </lineage>
</organism>
<dbReference type="RefSeq" id="XP_011306669.1">
    <property type="nucleotide sequence ID" value="XM_011308367.1"/>
</dbReference>
<dbReference type="KEGG" id="fas:105268638"/>
<dbReference type="Pfam" id="PF20976">
    <property type="entry name" value="Pop8"/>
    <property type="match status" value="1"/>
</dbReference>
<proteinExistence type="predicted"/>
<dbReference type="PANTHER" id="PTHR15441:SF1">
    <property type="entry name" value="RIBONUCLEASE P PROTEIN SUBUNIT P14"/>
    <property type="match status" value="1"/>
</dbReference>
<evidence type="ECO:0000313" key="4">
    <source>
        <dbReference type="RefSeq" id="XP_011306668.1"/>
    </source>
</evidence>
<dbReference type="GO" id="GO:0005730">
    <property type="term" value="C:nucleolus"/>
    <property type="evidence" value="ECO:0007669"/>
    <property type="project" value="TreeGrafter"/>
</dbReference>
<protein>
    <submittedName>
        <fullName evidence="4 5">Ribonuclease P protein subunit p14</fullName>
    </submittedName>
</protein>
<dbReference type="InterPro" id="IPR038085">
    <property type="entry name" value="Rnp2-like_sf"/>
</dbReference>
<dbReference type="GO" id="GO:0033204">
    <property type="term" value="F:ribonuclease P RNA binding"/>
    <property type="evidence" value="ECO:0007669"/>
    <property type="project" value="TreeGrafter"/>
</dbReference>
<dbReference type="GeneID" id="105268638"/>
<dbReference type="AlphaFoldDB" id="A0A9R1U409"/>
<dbReference type="RefSeq" id="XP_011306668.1">
    <property type="nucleotide sequence ID" value="XM_011308366.1"/>
</dbReference>
<keyword evidence="3" id="KW-1185">Reference proteome</keyword>
<sequence>MQYLDVFLELPSNPTREISPIFLKSHVTKQLKQLFGEKGSSCEIDILKYTSKTRSLIIRCRDEDYVRLRSSLTLASAYEEDLCVYTITKSSSSPFGLLSNGRGYSH</sequence>
<gene>
    <name evidence="4 5" type="primary">Rpp14a</name>
</gene>
<evidence type="ECO:0000313" key="3">
    <source>
        <dbReference type="Proteomes" id="UP000694866"/>
    </source>
</evidence>
<accession>A0A9R1U409</accession>
<dbReference type="GO" id="GO:0030681">
    <property type="term" value="C:multimeric ribonuclease P complex"/>
    <property type="evidence" value="ECO:0007669"/>
    <property type="project" value="TreeGrafter"/>
</dbReference>
<dbReference type="PANTHER" id="PTHR15441">
    <property type="entry name" value="RIBONUCLEASE P PROTEIN SUBUNIT P14"/>
    <property type="match status" value="1"/>
</dbReference>
<evidence type="ECO:0000259" key="2">
    <source>
        <dbReference type="Pfam" id="PF20976"/>
    </source>
</evidence>
<feature type="domain" description="Ribonucleases P/MRP subunit Pop8-like" evidence="2">
    <location>
        <begin position="3"/>
        <end position="73"/>
    </location>
</feature>
<dbReference type="Gene3D" id="3.30.70.3250">
    <property type="entry name" value="Ribonuclease P, Pop5 subunit"/>
    <property type="match status" value="1"/>
</dbReference>
<evidence type="ECO:0000256" key="1">
    <source>
        <dbReference type="ARBA" id="ARBA00022694"/>
    </source>
</evidence>
<dbReference type="InterPro" id="IPR049128">
    <property type="entry name" value="Pop8-like_dom"/>
</dbReference>
<dbReference type="SUPFAM" id="SSF160350">
    <property type="entry name" value="Rnp2-like"/>
    <property type="match status" value="1"/>
</dbReference>